<protein>
    <recommendedName>
        <fullName evidence="3">Capsule polysaccharide biosynthesis protein</fullName>
    </recommendedName>
</protein>
<dbReference type="EMBL" id="LNGE01000086">
    <property type="protein sequence ID" value="KYC44285.1"/>
    <property type="molecule type" value="Genomic_DNA"/>
</dbReference>
<evidence type="ECO:0008006" key="3">
    <source>
        <dbReference type="Google" id="ProtNLM"/>
    </source>
</evidence>
<accession>A0A150IHH7</accession>
<organism evidence="1 2">
    <name type="scientific">Candidatus Methanofastidiosum methylothiophilum</name>
    <dbReference type="NCBI Taxonomy" id="1705564"/>
    <lineage>
        <taxon>Archaea</taxon>
        <taxon>Methanobacteriati</taxon>
        <taxon>Methanobacteriota</taxon>
        <taxon>Stenosarchaea group</taxon>
        <taxon>Candidatus Methanofastidiosia</taxon>
        <taxon>Candidatus Methanofastidiosales</taxon>
        <taxon>Candidatus Methanofastidiosaceae</taxon>
        <taxon>Candidatus Methanofastidiosum</taxon>
    </lineage>
</organism>
<proteinExistence type="predicted"/>
<dbReference type="AlphaFoldDB" id="A0A150IHH7"/>
<dbReference type="Proteomes" id="UP000092401">
    <property type="component" value="Unassembled WGS sequence"/>
</dbReference>
<evidence type="ECO:0000313" key="1">
    <source>
        <dbReference type="EMBL" id="KYC44285.1"/>
    </source>
</evidence>
<comment type="caution">
    <text evidence="1">The sequence shown here is derived from an EMBL/GenBank/DDBJ whole genome shotgun (WGS) entry which is preliminary data.</text>
</comment>
<evidence type="ECO:0000313" key="2">
    <source>
        <dbReference type="Proteomes" id="UP000092401"/>
    </source>
</evidence>
<reference evidence="1 2" key="1">
    <citation type="journal article" date="2016" name="ISME J.">
        <title>Chasing the elusive Euryarchaeota class WSA2: genomes reveal a uniquely fastidious methyl-reducing methanogen.</title>
        <authorList>
            <person name="Nobu M.K."/>
            <person name="Narihiro T."/>
            <person name="Kuroda K."/>
            <person name="Mei R."/>
            <person name="Liu W.T."/>
        </authorList>
    </citation>
    <scope>NUCLEOTIDE SEQUENCE [LARGE SCALE GENOMIC DNA]</scope>
    <source>
        <strain evidence="1">B03fssc0709_Meth_Bin005</strain>
    </source>
</reference>
<gene>
    <name evidence="1" type="ORF">APG10_01835</name>
</gene>
<dbReference type="SUPFAM" id="SSF53756">
    <property type="entry name" value="UDP-Glycosyltransferase/glycogen phosphorylase"/>
    <property type="match status" value="1"/>
</dbReference>
<name>A0A150IHH7_9EURY</name>
<sequence length="407" mass="47668">MIPKKDLRWYLFEETIEMYAENGVNNYEKSRYRDLNRFFSDYRIIRLFGMTSNIYYKLSEFRNKGDNPILVHDLLNRYPSIIHHLELECNPIFFGISIQPFISSLKSKIAYYSLHSVYRDVYKGILDYNDDLLEKGFIDLENIFKKIDPKLIILNHDFTTDTKIVALVAKELGVPTVEIQHGVYSGKGRVVPGNYVDYVFVWGEYFRNLYLKSKIKQNREIRILGYPYPILQQEPFHYNKRVLYLGQKLELYGNSFLDHKNDTIRSLNNLCRDLGFQFIYRPHPGEDLNHLKINLPEVEFTPDGEKLTDSIKNNDIFVSFNSTALIEAAVNSNMCIQLKNYSIPADDFEELGICRSFTSLSELKEFLKDIKTPDDFKSLYSPIDPSYIEIPSPNPGEKFIDLIKEIL</sequence>